<comment type="caution">
    <text evidence="1">The sequence shown here is derived from an EMBL/GenBank/DDBJ whole genome shotgun (WGS) entry which is preliminary data.</text>
</comment>
<gene>
    <name evidence="1" type="ORF">CHARACLAT_001304</name>
</gene>
<keyword evidence="2" id="KW-1185">Reference proteome</keyword>
<evidence type="ECO:0000313" key="1">
    <source>
        <dbReference type="EMBL" id="MED6276254.1"/>
    </source>
</evidence>
<dbReference type="EMBL" id="JAHUTJ010032837">
    <property type="protein sequence ID" value="MED6276254.1"/>
    <property type="molecule type" value="Genomic_DNA"/>
</dbReference>
<evidence type="ECO:0008006" key="3">
    <source>
        <dbReference type="Google" id="ProtNLM"/>
    </source>
</evidence>
<name>A0ABU7DPN8_9TELE</name>
<sequence>MSFLCGVAGFNFRAGSFLIRGDLGGEHLLLRIVRSQLRNFNKPAGLLWLQKGHLGSQVCTERAQHYCNSAIHLEYANS</sequence>
<proteinExistence type="predicted"/>
<reference evidence="1 2" key="1">
    <citation type="submission" date="2021-06" db="EMBL/GenBank/DDBJ databases">
        <authorList>
            <person name="Palmer J.M."/>
        </authorList>
    </citation>
    <scope>NUCLEOTIDE SEQUENCE [LARGE SCALE GENOMIC DNA]</scope>
    <source>
        <strain evidence="1 2">CL_MEX2019</strain>
        <tissue evidence="1">Muscle</tissue>
    </source>
</reference>
<organism evidence="1 2">
    <name type="scientific">Characodon lateralis</name>
    <dbReference type="NCBI Taxonomy" id="208331"/>
    <lineage>
        <taxon>Eukaryota</taxon>
        <taxon>Metazoa</taxon>
        <taxon>Chordata</taxon>
        <taxon>Craniata</taxon>
        <taxon>Vertebrata</taxon>
        <taxon>Euteleostomi</taxon>
        <taxon>Actinopterygii</taxon>
        <taxon>Neopterygii</taxon>
        <taxon>Teleostei</taxon>
        <taxon>Neoteleostei</taxon>
        <taxon>Acanthomorphata</taxon>
        <taxon>Ovalentaria</taxon>
        <taxon>Atherinomorphae</taxon>
        <taxon>Cyprinodontiformes</taxon>
        <taxon>Goodeidae</taxon>
        <taxon>Characodon</taxon>
    </lineage>
</organism>
<dbReference type="Proteomes" id="UP001352852">
    <property type="component" value="Unassembled WGS sequence"/>
</dbReference>
<evidence type="ECO:0000313" key="2">
    <source>
        <dbReference type="Proteomes" id="UP001352852"/>
    </source>
</evidence>
<protein>
    <recommendedName>
        <fullName evidence="3">MHC class I antigen</fullName>
    </recommendedName>
</protein>
<accession>A0ABU7DPN8</accession>